<dbReference type="PANTHER" id="PTHR20854:SF4">
    <property type="entry name" value="INOSITOL-1-MONOPHOSPHATASE-RELATED"/>
    <property type="match status" value="1"/>
</dbReference>
<sequence length="276" mass="28926">MPAADPLADPEAARAALIEAVAEAGDIALRFFRADPRSWTKGAAKSPVTEADVAIDVFLRQRLIARAPAYGWLSEETQDSAERLTRRRLWIVDPIDGTRAYMAGGTDWTISAALVEDGRAIAAALFAPVSREMFSASLGRGATRNGVPISAGERTDPAGARMAGPKQGYPAVTTILENAGQVERIRSLALRIARVAEGTLDAAFAGAGGNDWDLAAADLLMHEAGGRLTTHAGADLVFNRPKPVHGALVAAGAALHPPLLARLASFAPPPLAERSL</sequence>
<dbReference type="SUPFAM" id="SSF56655">
    <property type="entry name" value="Carbohydrate phosphatase"/>
    <property type="match status" value="1"/>
</dbReference>
<gene>
    <name evidence="3" type="ORF">BLTE_23540</name>
</gene>
<feature type="binding site" evidence="2">
    <location>
        <position position="213"/>
    </location>
    <ligand>
        <name>Mg(2+)</name>
        <dbReference type="ChEBI" id="CHEBI:18420"/>
        <label>1</label>
        <note>catalytic</note>
    </ligand>
</feature>
<organism evidence="3 4">
    <name type="scientific">Blastochloris tepida</name>
    <dbReference type="NCBI Taxonomy" id="2233851"/>
    <lineage>
        <taxon>Bacteria</taxon>
        <taxon>Pseudomonadati</taxon>
        <taxon>Pseudomonadota</taxon>
        <taxon>Alphaproteobacteria</taxon>
        <taxon>Hyphomicrobiales</taxon>
        <taxon>Blastochloridaceae</taxon>
        <taxon>Blastochloris</taxon>
    </lineage>
</organism>
<dbReference type="InterPro" id="IPR000760">
    <property type="entry name" value="Inositol_monophosphatase-like"/>
</dbReference>
<feature type="binding site" evidence="2">
    <location>
        <position position="75"/>
    </location>
    <ligand>
        <name>Mg(2+)</name>
        <dbReference type="ChEBI" id="CHEBI:18420"/>
        <label>1</label>
        <note>catalytic</note>
    </ligand>
</feature>
<dbReference type="KEGG" id="blag:BLTE_23540"/>
<dbReference type="RefSeq" id="WP_126400789.1">
    <property type="nucleotide sequence ID" value="NZ_AP018907.1"/>
</dbReference>
<dbReference type="Gene3D" id="3.30.540.10">
    <property type="entry name" value="Fructose-1,6-Bisphosphatase, subunit A, domain 1"/>
    <property type="match status" value="1"/>
</dbReference>
<dbReference type="GO" id="GO:0006020">
    <property type="term" value="P:inositol metabolic process"/>
    <property type="evidence" value="ECO:0007669"/>
    <property type="project" value="TreeGrafter"/>
</dbReference>
<comment type="cofactor">
    <cofactor evidence="2">
        <name>Mg(2+)</name>
        <dbReference type="ChEBI" id="CHEBI:18420"/>
    </cofactor>
</comment>
<keyword evidence="4" id="KW-1185">Reference proteome</keyword>
<protein>
    <submittedName>
        <fullName evidence="3">3'(2'),5'-bisphosphate nucleotidase CysQ</fullName>
    </submittedName>
</protein>
<comment type="similarity">
    <text evidence="1">Belongs to the inositol monophosphatase superfamily.</text>
</comment>
<dbReference type="EMBL" id="AP018907">
    <property type="protein sequence ID" value="BBF93669.1"/>
    <property type="molecule type" value="Genomic_DNA"/>
</dbReference>
<keyword evidence="2" id="KW-0460">Magnesium</keyword>
<dbReference type="CDD" id="cd01638">
    <property type="entry name" value="CysQ"/>
    <property type="match status" value="1"/>
</dbReference>
<feature type="binding site" evidence="2">
    <location>
        <position position="95"/>
    </location>
    <ligand>
        <name>Mg(2+)</name>
        <dbReference type="ChEBI" id="CHEBI:18420"/>
        <label>1</label>
        <note>catalytic</note>
    </ligand>
</feature>
<keyword evidence="2" id="KW-0479">Metal-binding</keyword>
<dbReference type="GO" id="GO:0008934">
    <property type="term" value="F:inositol monophosphate 1-phosphatase activity"/>
    <property type="evidence" value="ECO:0007669"/>
    <property type="project" value="TreeGrafter"/>
</dbReference>
<dbReference type="GO" id="GO:0046872">
    <property type="term" value="F:metal ion binding"/>
    <property type="evidence" value="ECO:0007669"/>
    <property type="project" value="UniProtKB-KW"/>
</dbReference>
<dbReference type="PANTHER" id="PTHR20854">
    <property type="entry name" value="INOSITOL MONOPHOSPHATASE"/>
    <property type="match status" value="1"/>
</dbReference>
<dbReference type="OrthoDB" id="9785695at2"/>
<accession>A0A348G286</accession>
<reference evidence="3 4" key="1">
    <citation type="submission" date="2018-08" db="EMBL/GenBank/DDBJ databases">
        <title>Complete genome sequencing of Blastochloris tepida GI.</title>
        <authorList>
            <person name="Tsukatani Y."/>
            <person name="Mori H."/>
        </authorList>
    </citation>
    <scope>NUCLEOTIDE SEQUENCE [LARGE SCALE GENOMIC DNA]</scope>
    <source>
        <strain evidence="3 4">GI</strain>
    </source>
</reference>
<dbReference type="AlphaFoldDB" id="A0A348G286"/>
<dbReference type="GO" id="GO:0007165">
    <property type="term" value="P:signal transduction"/>
    <property type="evidence" value="ECO:0007669"/>
    <property type="project" value="TreeGrafter"/>
</dbReference>
<feature type="binding site" evidence="2">
    <location>
        <position position="93"/>
    </location>
    <ligand>
        <name>Mg(2+)</name>
        <dbReference type="ChEBI" id="CHEBI:18420"/>
        <label>2</label>
    </ligand>
</feature>
<name>A0A348G286_9HYPH</name>
<evidence type="ECO:0000256" key="2">
    <source>
        <dbReference type="PIRSR" id="PIRSR600760-2"/>
    </source>
</evidence>
<proteinExistence type="inferred from homology"/>
<dbReference type="Gene3D" id="3.40.190.80">
    <property type="match status" value="1"/>
</dbReference>
<evidence type="ECO:0000256" key="1">
    <source>
        <dbReference type="ARBA" id="ARBA00009759"/>
    </source>
</evidence>
<dbReference type="PRINTS" id="PR00377">
    <property type="entry name" value="IMPHPHTASES"/>
</dbReference>
<dbReference type="Proteomes" id="UP000266934">
    <property type="component" value="Chromosome"/>
</dbReference>
<feature type="binding site" evidence="2">
    <location>
        <position position="96"/>
    </location>
    <ligand>
        <name>Mg(2+)</name>
        <dbReference type="ChEBI" id="CHEBI:18420"/>
        <label>1</label>
        <note>catalytic</note>
    </ligand>
</feature>
<dbReference type="Pfam" id="PF00459">
    <property type="entry name" value="Inositol_P"/>
    <property type="match status" value="1"/>
</dbReference>
<evidence type="ECO:0000313" key="4">
    <source>
        <dbReference type="Proteomes" id="UP000266934"/>
    </source>
</evidence>
<evidence type="ECO:0000313" key="3">
    <source>
        <dbReference type="EMBL" id="BBF93669.1"/>
    </source>
</evidence>